<evidence type="ECO:0000256" key="5">
    <source>
        <dbReference type="RuleBase" id="RU003557"/>
    </source>
</evidence>
<sequence length="404" mass="42660">MSGSLYKRNINGIFIVAAKRTPFGTAGGIYVNKNATDLSIAAATSALQSAKLKPEKVDNVIFGQVLPFASSDGAFIPRHIALKSGVPLEKPAFAVNRLCGSGFQSIVNGAQSILTGESRIVLTGGVENMSQVPFVVRNIRYGTSLGKKYEFEDALWVGLTDTYCNLSMAMTAEKLGSQYGLTREEVDKFALRSQQLWKAANDAGRFKEELTPVTITVKGKEVVVNTDEHPRPQTTLQTLAKLAPLFQKDGLVTAGSASGVCDGAAAVILASEEAVKTEGLTPLARLVGYSVVGVEPSLMGIGPSPAINKLLKITNKTLDDIELIEINEAFGAQTLANVKDLNLDMDKLNVDGGAIALGHPLAASGSRITGHLVHELRRRKVGKLGIGSACIGGGQGIALMIESL</sequence>
<comment type="similarity">
    <text evidence="2 5">Belongs to the thiolase-like superfamily. Thiolase family.</text>
</comment>
<evidence type="ECO:0000256" key="3">
    <source>
        <dbReference type="ARBA" id="ARBA00022679"/>
    </source>
</evidence>
<dbReference type="EMBL" id="CAXAJV020001293">
    <property type="protein sequence ID" value="CAL7942949.1"/>
    <property type="molecule type" value="Genomic_DNA"/>
</dbReference>
<comment type="caution">
    <text evidence="8">The sequence shown here is derived from an EMBL/GenBank/DDBJ whole genome shotgun (WGS) entry which is preliminary data.</text>
</comment>
<protein>
    <recommendedName>
        <fullName evidence="10">3-ketoacyl-CoA thiolase, mitochondrial</fullName>
    </recommendedName>
</protein>
<keyword evidence="4 5" id="KW-0012">Acyltransferase</keyword>
<evidence type="ECO:0000259" key="6">
    <source>
        <dbReference type="Pfam" id="PF00108"/>
    </source>
</evidence>
<evidence type="ECO:0000256" key="1">
    <source>
        <dbReference type="ARBA" id="ARBA00005189"/>
    </source>
</evidence>
<dbReference type="Gene3D" id="3.40.47.10">
    <property type="match status" value="2"/>
</dbReference>
<dbReference type="PROSITE" id="PS00737">
    <property type="entry name" value="THIOLASE_2"/>
    <property type="match status" value="1"/>
</dbReference>
<dbReference type="InterPro" id="IPR020610">
    <property type="entry name" value="Thiolase_AS"/>
</dbReference>
<accession>A0ABP1NPI8</accession>
<name>A0ABP1NPI8_XYLVO</name>
<dbReference type="InterPro" id="IPR020615">
    <property type="entry name" value="Thiolase_acyl_enz_int_AS"/>
</dbReference>
<evidence type="ECO:0000259" key="7">
    <source>
        <dbReference type="Pfam" id="PF02803"/>
    </source>
</evidence>
<dbReference type="InterPro" id="IPR020613">
    <property type="entry name" value="Thiolase_CS"/>
</dbReference>
<dbReference type="Pfam" id="PF02803">
    <property type="entry name" value="Thiolase_C"/>
    <property type="match status" value="1"/>
</dbReference>
<evidence type="ECO:0000313" key="9">
    <source>
        <dbReference type="Proteomes" id="UP001642520"/>
    </source>
</evidence>
<dbReference type="InterPro" id="IPR020617">
    <property type="entry name" value="Thiolase_C"/>
</dbReference>
<dbReference type="PROSITE" id="PS00098">
    <property type="entry name" value="THIOLASE_1"/>
    <property type="match status" value="1"/>
</dbReference>
<keyword evidence="9" id="KW-1185">Reference proteome</keyword>
<dbReference type="PANTHER" id="PTHR18919:SF107">
    <property type="entry name" value="ACETYL-COA ACETYLTRANSFERASE, CYTOSOLIC"/>
    <property type="match status" value="1"/>
</dbReference>
<dbReference type="InterPro" id="IPR020616">
    <property type="entry name" value="Thiolase_N"/>
</dbReference>
<evidence type="ECO:0000256" key="4">
    <source>
        <dbReference type="ARBA" id="ARBA00023315"/>
    </source>
</evidence>
<evidence type="ECO:0000313" key="8">
    <source>
        <dbReference type="EMBL" id="CAL7942949.1"/>
    </source>
</evidence>
<evidence type="ECO:0008006" key="10">
    <source>
        <dbReference type="Google" id="ProtNLM"/>
    </source>
</evidence>
<dbReference type="InterPro" id="IPR002155">
    <property type="entry name" value="Thiolase"/>
</dbReference>
<dbReference type="Proteomes" id="UP001642520">
    <property type="component" value="Unassembled WGS sequence"/>
</dbReference>
<reference evidence="8 9" key="1">
    <citation type="submission" date="2024-08" db="EMBL/GenBank/DDBJ databases">
        <authorList>
            <person name="Will J Nash"/>
            <person name="Angela Man"/>
            <person name="Seanna McTaggart"/>
            <person name="Kendall Baker"/>
            <person name="Tom Barker"/>
            <person name="Leah Catchpole"/>
            <person name="Alex Durrant"/>
            <person name="Karim Gharbi"/>
            <person name="Naomi Irish"/>
            <person name="Gemy Kaithakottil"/>
            <person name="Debby Ku"/>
            <person name="Aaliyah Providence"/>
            <person name="Felix Shaw"/>
            <person name="David Swarbreck"/>
            <person name="Chris Watkins"/>
            <person name="Ann M. McCartney"/>
            <person name="Giulio Formenti"/>
            <person name="Alice Mouton"/>
            <person name="Noel Vella"/>
            <person name="Bjorn M von Reumont"/>
            <person name="Adriana Vella"/>
            <person name="Wilfried Haerty"/>
        </authorList>
    </citation>
    <scope>NUCLEOTIDE SEQUENCE [LARGE SCALE GENOMIC DNA]</scope>
</reference>
<feature type="domain" description="Thiolase N-terminal" evidence="6">
    <location>
        <begin position="13"/>
        <end position="273"/>
    </location>
</feature>
<keyword evidence="3 5" id="KW-0808">Transferase</keyword>
<dbReference type="NCBIfam" id="TIGR01930">
    <property type="entry name" value="AcCoA-C-Actrans"/>
    <property type="match status" value="1"/>
</dbReference>
<proteinExistence type="inferred from homology"/>
<dbReference type="SUPFAM" id="SSF53901">
    <property type="entry name" value="Thiolase-like"/>
    <property type="match status" value="2"/>
</dbReference>
<feature type="domain" description="Thiolase C-terminal" evidence="7">
    <location>
        <begin position="280"/>
        <end position="402"/>
    </location>
</feature>
<dbReference type="Pfam" id="PF00108">
    <property type="entry name" value="Thiolase_N"/>
    <property type="match status" value="1"/>
</dbReference>
<gene>
    <name evidence="8" type="ORF">XYLVIOL_LOCUS5803</name>
</gene>
<dbReference type="InterPro" id="IPR016039">
    <property type="entry name" value="Thiolase-like"/>
</dbReference>
<dbReference type="CDD" id="cd00751">
    <property type="entry name" value="thiolase"/>
    <property type="match status" value="1"/>
</dbReference>
<dbReference type="PIRSF" id="PIRSF000429">
    <property type="entry name" value="Ac-CoA_Ac_transf"/>
    <property type="match status" value="1"/>
</dbReference>
<dbReference type="PANTHER" id="PTHR18919">
    <property type="entry name" value="ACETYL-COA C-ACYLTRANSFERASE"/>
    <property type="match status" value="1"/>
</dbReference>
<organism evidence="8 9">
    <name type="scientific">Xylocopa violacea</name>
    <name type="common">Violet carpenter bee</name>
    <name type="synonym">Apis violacea</name>
    <dbReference type="NCBI Taxonomy" id="135666"/>
    <lineage>
        <taxon>Eukaryota</taxon>
        <taxon>Metazoa</taxon>
        <taxon>Ecdysozoa</taxon>
        <taxon>Arthropoda</taxon>
        <taxon>Hexapoda</taxon>
        <taxon>Insecta</taxon>
        <taxon>Pterygota</taxon>
        <taxon>Neoptera</taxon>
        <taxon>Endopterygota</taxon>
        <taxon>Hymenoptera</taxon>
        <taxon>Apocrita</taxon>
        <taxon>Aculeata</taxon>
        <taxon>Apoidea</taxon>
        <taxon>Anthophila</taxon>
        <taxon>Apidae</taxon>
        <taxon>Xylocopa</taxon>
        <taxon>Xylocopa</taxon>
    </lineage>
</organism>
<dbReference type="PROSITE" id="PS00099">
    <property type="entry name" value="THIOLASE_3"/>
    <property type="match status" value="1"/>
</dbReference>
<evidence type="ECO:0000256" key="2">
    <source>
        <dbReference type="ARBA" id="ARBA00010982"/>
    </source>
</evidence>
<comment type="pathway">
    <text evidence="1">Lipid metabolism.</text>
</comment>